<proteinExistence type="inferred from homology"/>
<dbReference type="OrthoDB" id="6513042at2759"/>
<dbReference type="Proteomes" id="UP000559027">
    <property type="component" value="Unassembled WGS sequence"/>
</dbReference>
<dbReference type="InterPro" id="IPR003593">
    <property type="entry name" value="AAA+_ATPase"/>
</dbReference>
<dbReference type="PANTHER" id="PTHR23079:SF55">
    <property type="entry name" value="RNA-DIRECTED RNA POLYMERASE"/>
    <property type="match status" value="1"/>
</dbReference>
<dbReference type="InterPro" id="IPR057596">
    <property type="entry name" value="RDRP_core"/>
</dbReference>
<dbReference type="GO" id="GO:0016787">
    <property type="term" value="F:hydrolase activity"/>
    <property type="evidence" value="ECO:0007669"/>
    <property type="project" value="UniProtKB-KW"/>
</dbReference>
<keyword evidence="10" id="KW-1185">Reference proteome</keyword>
<comment type="similarity">
    <text evidence="1">Belongs to the DNA2/NAM7 helicase family.</text>
</comment>
<dbReference type="PANTHER" id="PTHR23079">
    <property type="entry name" value="RNA-DEPENDENT RNA POLYMERASE"/>
    <property type="match status" value="1"/>
</dbReference>
<evidence type="ECO:0008006" key="11">
    <source>
        <dbReference type="Google" id="ProtNLM"/>
    </source>
</evidence>
<dbReference type="CDD" id="cd18808">
    <property type="entry name" value="SF1_C_Upf1"/>
    <property type="match status" value="1"/>
</dbReference>
<evidence type="ECO:0000256" key="5">
    <source>
        <dbReference type="ARBA" id="ARBA00022840"/>
    </source>
</evidence>
<evidence type="ECO:0000256" key="2">
    <source>
        <dbReference type="ARBA" id="ARBA00022741"/>
    </source>
</evidence>
<comment type="caution">
    <text evidence="9">The sequence shown here is derived from an EMBL/GenBank/DDBJ whole genome shotgun (WGS) entry which is preliminary data.</text>
</comment>
<dbReference type="SMART" id="SM00487">
    <property type="entry name" value="DEXDc"/>
    <property type="match status" value="1"/>
</dbReference>
<dbReference type="GO" id="GO:0003968">
    <property type="term" value="F:RNA-directed RNA polymerase activity"/>
    <property type="evidence" value="ECO:0007669"/>
    <property type="project" value="UniProtKB-KW"/>
</dbReference>
<evidence type="ECO:0000313" key="10">
    <source>
        <dbReference type="Proteomes" id="UP000559027"/>
    </source>
</evidence>
<dbReference type="GO" id="GO:0005694">
    <property type="term" value="C:chromosome"/>
    <property type="evidence" value="ECO:0007669"/>
    <property type="project" value="UniProtKB-ARBA"/>
</dbReference>
<dbReference type="GO" id="GO:0005524">
    <property type="term" value="F:ATP binding"/>
    <property type="evidence" value="ECO:0007669"/>
    <property type="project" value="UniProtKB-KW"/>
</dbReference>
<keyword evidence="5" id="KW-0067">ATP-binding</keyword>
<dbReference type="SUPFAM" id="SSF52540">
    <property type="entry name" value="P-loop containing nucleoside triphosphate hydrolases"/>
    <property type="match status" value="1"/>
</dbReference>
<evidence type="ECO:0000256" key="6">
    <source>
        <dbReference type="ARBA" id="ARBA00048432"/>
    </source>
</evidence>
<dbReference type="GO" id="GO:0003678">
    <property type="term" value="F:DNA helicase activity"/>
    <property type="evidence" value="ECO:0007669"/>
    <property type="project" value="UniProtKB-EC"/>
</dbReference>
<dbReference type="Pfam" id="PF13086">
    <property type="entry name" value="AAA_11"/>
    <property type="match status" value="1"/>
</dbReference>
<dbReference type="InterPro" id="IPR014001">
    <property type="entry name" value="Helicase_ATP-bd"/>
</dbReference>
<sequence length="1676" mass="189904">MRPHVIRQSPAKDDDSWIFEVPQNLLRPPRSNAPDVIWGKLIIFGRDAISLTMQRLPPNRILRADDPSKFILVSFGGFRLPDTTLRESADYILRLLTKGLFLNGVQYRFYHHSNSQLRGRSCFMREAQTDQELDTRIYAMGDYGKIMNISKRAKRIGLLFSEAQIDWRLEPKYITDIPDIRSGDEMFSDGCGLISRRLAVQLSRSKRIIFRNVRYTPCVFQIRYLGYKGVLMLHPELDAEKQYLAAFRKSMKKFTTTSDITFSVVNYSKPYTFGRLNNDIITLLSSLGVSDEKILAKQQDYFEWIQRASEDYLTAVDLLSCLGDFGRAESVLMKGLDDPDVQSHIRRFQSSEIASLRNQENGKFKSRMMIQKSRRLFGVCDPFQVLKEGQVYIRIMTGRKGEGTLVHGDVIVVRNPCLHPGDILKLRAVHHEKLAHLVDCVVFASVAKPGHKPAPSMSSGGDLDGDEYFVCWDPDLVPARVAQSYDYPGNKEYTSKNITRLDLAKHFATYNASGVARVSALHAKWARTSPEGALCAQCQELNALHSQSVDGASIKIPDRLTTPPEPTGPFIVDLLEVHAINFAEEFEAQANAAEAVAAVDQETAEALTLSLLRSKQHAISEFELFNIAYRFWQKYGLSNIQSLLTHIDVSALSTQEKYAVSSTLQLNAQENTYIWNSLFQSDILTREDLYQRALDRPFAIQRFFSSRINSMSTFFEYLRRGIQDYTRKLILIQVENRFAIGIFIRGEIAWDDDPLVNENVVICSFLPQSSATIATLRPCTAGYCLHCSNNLFQLYNKQRGDTFVFVNRPSVGAEISISVALQKISQTVQRQIGRVNRNAALAIEIHVVSNRDRVAHQLFDLWFEHIPTEEVVPRFKRRATPYRLNDIRELDWDNQPDWLYPFFFPQNFDPSAPSKPTRAMVAQFLQNRQLEDVELVLYISLNYHAEDELYHSFQHLVERDPFPSNSALEWIDKYPPLVFVLLKTFPPDPETNTLQGVLLEQGYPILRALVRSANEFKIAVLAGLEKVSGSIRLIGLADYFELLSITTLSVRSQQLVQEVLLVLNDCRVEGELDVARRYGYRHALAVAFDSAEEAADECPCNEDGRPRRQKTPPTQTRLTFVTEETSTVKAAVRVDARTNARLHSHVRLEASSKPENRWIPIPVLDGLIIQAGKGELKIQLLHPPPPEMESMDWNLYPAGSIATSRAMMDALLKLLTEQEQCCAFYPLITGNTRVEEPLAEREALMLDFEPGDHLNDSQKAAVMSPTQGLLSLIWGPPGTGKTTVVVEILRLLFSQPGEQKVLMTASTHNAVDNVLERFIQLNQEFNLVREEEILRVATDQSRVNKELQGYTIDARVGGDVNENNRLLKKAQQRVAVARIVFTTCAGAGLGILRKVDFDIALIDEASQITEPCALIPLVKGIKRGIMVGDHVQLRPMVRRMAEALEYDVSLLERLYTKSENEAMIKTMLDIQYRSPERLNTFPSQEFYEGRLQSSITDNQLLHPLTQSTFPWPHDNGIIPSVFVQCSAEEDMGRMSKSNTVQVDLVDHIVSLLTSPRQPEAQTEEPERSLTLTVLTPYTRQAQNLRQRLPGSVTISTIDSFQGRESDIVIFSTVRSNADGDIGFLSDRRRLNVMWTRARLALIIVGDRRTLITDPLWDRALRACTEVDVGFVPPTTE</sequence>
<dbReference type="GO" id="GO:0031380">
    <property type="term" value="C:nuclear RNA-directed RNA polymerase complex"/>
    <property type="evidence" value="ECO:0007669"/>
    <property type="project" value="TreeGrafter"/>
</dbReference>
<dbReference type="InterPro" id="IPR007855">
    <property type="entry name" value="RDRP"/>
</dbReference>
<reference evidence="9 10" key="1">
    <citation type="journal article" date="2020" name="ISME J.">
        <title>Uncovering the hidden diversity of litter-decomposition mechanisms in mushroom-forming fungi.</title>
        <authorList>
            <person name="Floudas D."/>
            <person name="Bentzer J."/>
            <person name="Ahren D."/>
            <person name="Johansson T."/>
            <person name="Persson P."/>
            <person name="Tunlid A."/>
        </authorList>
    </citation>
    <scope>NUCLEOTIDE SEQUENCE [LARGE SCALE GENOMIC DNA]</scope>
    <source>
        <strain evidence="9 10">CBS 146.42</strain>
    </source>
</reference>
<dbReference type="GO" id="GO:0030422">
    <property type="term" value="P:siRNA processing"/>
    <property type="evidence" value="ECO:0007669"/>
    <property type="project" value="TreeGrafter"/>
</dbReference>
<dbReference type="Pfam" id="PF13087">
    <property type="entry name" value="AAA_12"/>
    <property type="match status" value="1"/>
</dbReference>
<keyword evidence="3" id="KW-0378">Hydrolase</keyword>
<evidence type="ECO:0000256" key="1">
    <source>
        <dbReference type="ARBA" id="ARBA00007913"/>
    </source>
</evidence>
<name>A0A8H5D193_9AGAR</name>
<comment type="catalytic activity">
    <reaction evidence="6">
        <text>ATP + H2O = ADP + phosphate + H(+)</text>
        <dbReference type="Rhea" id="RHEA:13065"/>
        <dbReference type="ChEBI" id="CHEBI:15377"/>
        <dbReference type="ChEBI" id="CHEBI:15378"/>
        <dbReference type="ChEBI" id="CHEBI:30616"/>
        <dbReference type="ChEBI" id="CHEBI:43474"/>
        <dbReference type="ChEBI" id="CHEBI:456216"/>
        <dbReference type="EC" id="3.6.4.12"/>
    </reaction>
    <physiologicalReaction direction="left-to-right" evidence="6">
        <dbReference type="Rhea" id="RHEA:13066"/>
    </physiologicalReaction>
</comment>
<dbReference type="InterPro" id="IPR041677">
    <property type="entry name" value="DNA2/NAM7_AAA_11"/>
</dbReference>
<feature type="domain" description="Helicase ATP-binding" evidence="8">
    <location>
        <begin position="1250"/>
        <end position="1473"/>
    </location>
</feature>
<dbReference type="GO" id="GO:0003723">
    <property type="term" value="F:RNA binding"/>
    <property type="evidence" value="ECO:0007669"/>
    <property type="project" value="UniProtKB-KW"/>
</dbReference>
<evidence type="ECO:0000256" key="3">
    <source>
        <dbReference type="ARBA" id="ARBA00022801"/>
    </source>
</evidence>
<gene>
    <name evidence="9" type="ORF">D9756_008167</name>
</gene>
<evidence type="ECO:0000259" key="8">
    <source>
        <dbReference type="SMART" id="SM00487"/>
    </source>
</evidence>
<keyword evidence="4" id="KW-0347">Helicase</keyword>
<dbReference type="InterPro" id="IPR041679">
    <property type="entry name" value="DNA2/NAM7-like_C"/>
</dbReference>
<dbReference type="InterPro" id="IPR047187">
    <property type="entry name" value="SF1_C_Upf1"/>
</dbReference>
<accession>A0A8H5D193</accession>
<dbReference type="FunFam" id="3.40.50.300:FF:000326">
    <property type="entry name" value="P-loop containing nucleoside triphosphate hydrolase"/>
    <property type="match status" value="1"/>
</dbReference>
<evidence type="ECO:0000313" key="9">
    <source>
        <dbReference type="EMBL" id="KAF5351219.1"/>
    </source>
</evidence>
<evidence type="ECO:0000259" key="7">
    <source>
        <dbReference type="SMART" id="SM00382"/>
    </source>
</evidence>
<organism evidence="9 10">
    <name type="scientific">Leucocoprinus leucothites</name>
    <dbReference type="NCBI Taxonomy" id="201217"/>
    <lineage>
        <taxon>Eukaryota</taxon>
        <taxon>Fungi</taxon>
        <taxon>Dikarya</taxon>
        <taxon>Basidiomycota</taxon>
        <taxon>Agaricomycotina</taxon>
        <taxon>Agaricomycetes</taxon>
        <taxon>Agaricomycetidae</taxon>
        <taxon>Agaricales</taxon>
        <taxon>Agaricineae</taxon>
        <taxon>Agaricaceae</taxon>
        <taxon>Leucocoprinus</taxon>
    </lineage>
</organism>
<dbReference type="Gene3D" id="3.40.50.300">
    <property type="entry name" value="P-loop containing nucleotide triphosphate hydrolases"/>
    <property type="match status" value="2"/>
</dbReference>
<keyword evidence="2" id="KW-0547">Nucleotide-binding</keyword>
<evidence type="ECO:0000256" key="4">
    <source>
        <dbReference type="ARBA" id="ARBA00022806"/>
    </source>
</evidence>
<dbReference type="InterPro" id="IPR027417">
    <property type="entry name" value="P-loop_NTPase"/>
</dbReference>
<dbReference type="SMART" id="SM00382">
    <property type="entry name" value="AAA"/>
    <property type="match status" value="1"/>
</dbReference>
<dbReference type="EMBL" id="JAACJO010000013">
    <property type="protein sequence ID" value="KAF5351219.1"/>
    <property type="molecule type" value="Genomic_DNA"/>
</dbReference>
<feature type="domain" description="AAA+ ATPase" evidence="7">
    <location>
        <begin position="1267"/>
        <end position="1655"/>
    </location>
</feature>
<dbReference type="Pfam" id="PF05183">
    <property type="entry name" value="RdRP"/>
    <property type="match status" value="1"/>
</dbReference>
<protein>
    <recommendedName>
        <fullName evidence="11">RNA-directed RNA polymerase</fullName>
    </recommendedName>
</protein>